<dbReference type="PATRIC" id="fig|1073353.3.peg.1780"/>
<dbReference type="EMBL" id="AOTD01000211">
    <property type="protein sequence ID" value="EMG30093.1"/>
    <property type="molecule type" value="Genomic_DNA"/>
</dbReference>
<evidence type="ECO:0000313" key="2">
    <source>
        <dbReference type="Proteomes" id="UP000011782"/>
    </source>
</evidence>
<dbReference type="AlphaFoldDB" id="M3J9R8"/>
<dbReference type="RefSeq" id="WP_002953101.1">
    <property type="nucleotide sequence ID" value="NZ_AOTD01000211.1"/>
</dbReference>
<dbReference type="STRING" id="1073353.H740_08311"/>
<comment type="caution">
    <text evidence="1">The sequence shown here is derived from an EMBL/GenBank/DDBJ whole genome shotgun (WGS) entry which is preliminary data.</text>
</comment>
<proteinExistence type="predicted"/>
<reference evidence="1 2" key="1">
    <citation type="submission" date="2013-02" db="EMBL/GenBank/DDBJ databases">
        <title>Co-occurrence of anaerobic bacteria in colorectal carcinomas.</title>
        <authorList>
            <person name="Holt R.A."/>
            <person name="Warren R.L."/>
            <person name="Allen-Vercoe E."/>
            <person name="Pleasance S."/>
            <person name="Freeman D.J."/>
            <person name="Watson P."/>
            <person name="Moore R."/>
            <person name="Cochrane K."/>
        </authorList>
    </citation>
    <scope>NUCLEOTIDE SEQUENCE [LARGE SCALE GENOMIC DNA]</scope>
    <source>
        <strain evidence="1 2">CC57C</strain>
    </source>
</reference>
<evidence type="ECO:0000313" key="1">
    <source>
        <dbReference type="EMBL" id="EMG30093.1"/>
    </source>
</evidence>
<sequence>MARLILLDELKSALANSTPLLLMQPNIIQAPTPFISFKLKFKAIAITEALRIANKKHASFFWSVSRDEIDNILDDAESYFCFLDHPSEKETIKNEMTKMAKLFLSYVYDDFIYKNKPRTKPQKEIIKDIKIIDDFINFLINKTTLPCADLIKAGLKLNLIDFLRRPFSDNGTEIDSVLADLKNEMEKIKKDGCASTVGAEMTGERFTIKKGVVKMDAYYKKPPSRAKIESFLFTINNKYGLKATDDIRELANLLTKIKDKIITSIKPLN</sequence>
<gene>
    <name evidence="1" type="ORF">H740_08311</name>
</gene>
<name>M3J9R8_9BACT</name>
<dbReference type="Proteomes" id="UP000011782">
    <property type="component" value="Unassembled WGS sequence"/>
</dbReference>
<organism evidence="1 2">
    <name type="scientific">Campylobacter showae CC57C</name>
    <dbReference type="NCBI Taxonomy" id="1073353"/>
    <lineage>
        <taxon>Bacteria</taxon>
        <taxon>Pseudomonadati</taxon>
        <taxon>Campylobacterota</taxon>
        <taxon>Epsilonproteobacteria</taxon>
        <taxon>Campylobacterales</taxon>
        <taxon>Campylobacteraceae</taxon>
        <taxon>Campylobacter</taxon>
    </lineage>
</organism>
<protein>
    <submittedName>
        <fullName evidence="1">Uncharacterized protein</fullName>
    </submittedName>
</protein>
<accession>M3J9R8</accession>